<accession>A0ACC1WVU4</accession>
<sequence length="310" mass="34237">MAFTTTFFSASTSSLSLRGSRFLDSDFSPRFSHNSCIIKFSRRFSELGISTASRKFSELGISIASKNRKVLFASSSGMNAVSSTSLDSEPDDDSVPMPVVVIDQDSDSDATILQLSFKDRLGGLFDMMTVLKELGLDVSKGTVNTEGPVKLTKIFVTRLETGRRVEDPDLLEKIRLTITNNLLKYHLESSGQLAMGKGVGTKAPEKKLDVNDIDTFIQIHPDGPKRSLLYVGTADRSGLLVEIIKIIADANIDLESAEIHTTERFVAFDKFVVSRRGAALDSYWAQVIVDLLETYLCRLRMQAAAATYYY</sequence>
<keyword evidence="2" id="KW-1185">Reference proteome</keyword>
<comment type="caution">
    <text evidence="1">The sequence shown here is derived from an EMBL/GenBank/DDBJ whole genome shotgun (WGS) entry which is preliminary data.</text>
</comment>
<organism evidence="1 2">
    <name type="scientific">Melia azedarach</name>
    <name type="common">Chinaberry tree</name>
    <dbReference type="NCBI Taxonomy" id="155640"/>
    <lineage>
        <taxon>Eukaryota</taxon>
        <taxon>Viridiplantae</taxon>
        <taxon>Streptophyta</taxon>
        <taxon>Embryophyta</taxon>
        <taxon>Tracheophyta</taxon>
        <taxon>Spermatophyta</taxon>
        <taxon>Magnoliopsida</taxon>
        <taxon>eudicotyledons</taxon>
        <taxon>Gunneridae</taxon>
        <taxon>Pentapetalae</taxon>
        <taxon>rosids</taxon>
        <taxon>malvids</taxon>
        <taxon>Sapindales</taxon>
        <taxon>Meliaceae</taxon>
        <taxon>Melia</taxon>
    </lineage>
</organism>
<name>A0ACC1WVU4_MELAZ</name>
<reference evidence="1 2" key="1">
    <citation type="journal article" date="2023" name="Science">
        <title>Complex scaffold remodeling in plant triterpene biosynthesis.</title>
        <authorList>
            <person name="De La Pena R."/>
            <person name="Hodgson H."/>
            <person name="Liu J.C."/>
            <person name="Stephenson M.J."/>
            <person name="Martin A.C."/>
            <person name="Owen C."/>
            <person name="Harkess A."/>
            <person name="Leebens-Mack J."/>
            <person name="Jimenez L.E."/>
            <person name="Osbourn A."/>
            <person name="Sattely E.S."/>
        </authorList>
    </citation>
    <scope>NUCLEOTIDE SEQUENCE [LARGE SCALE GENOMIC DNA]</scope>
    <source>
        <strain evidence="2">cv. JPN11</strain>
        <tissue evidence="1">Leaf</tissue>
    </source>
</reference>
<dbReference type="EMBL" id="CM051406">
    <property type="protein sequence ID" value="KAJ4703034.1"/>
    <property type="molecule type" value="Genomic_DNA"/>
</dbReference>
<evidence type="ECO:0000313" key="2">
    <source>
        <dbReference type="Proteomes" id="UP001164539"/>
    </source>
</evidence>
<proteinExistence type="predicted"/>
<gene>
    <name evidence="1" type="ORF">OWV82_022996</name>
</gene>
<evidence type="ECO:0000313" key="1">
    <source>
        <dbReference type="EMBL" id="KAJ4703034.1"/>
    </source>
</evidence>
<protein>
    <submittedName>
        <fullName evidence="1">ACT domain containing protein</fullName>
    </submittedName>
</protein>
<dbReference type="Proteomes" id="UP001164539">
    <property type="component" value="Chromosome 13"/>
</dbReference>